<gene>
    <name evidence="1" type="ORF">BAOM_2478</name>
</gene>
<evidence type="ECO:0000313" key="2">
    <source>
        <dbReference type="Proteomes" id="UP000283095"/>
    </source>
</evidence>
<dbReference type="EMBL" id="CP026095">
    <property type="protein sequence ID" value="AZV43087.1"/>
    <property type="molecule type" value="Genomic_DNA"/>
</dbReference>
<accession>A0A3Q9RN80</accession>
<name>A0A3Q9RN80_9BACI</name>
<dbReference type="RefSeq" id="WP_127760404.1">
    <property type="nucleotide sequence ID" value="NZ_CP026095.1"/>
</dbReference>
<evidence type="ECO:0000313" key="1">
    <source>
        <dbReference type="EMBL" id="AZV43087.1"/>
    </source>
</evidence>
<proteinExistence type="predicted"/>
<dbReference type="OrthoDB" id="2186822at2"/>
<sequence length="62" mass="6994">MVAVTTFAVGVIDILDRVDSVQAEEIETRNDHLNGGEHVETGVPFMERTVELQIFRTRCNFS</sequence>
<reference evidence="1 2" key="1">
    <citation type="submission" date="2018-01" db="EMBL/GenBank/DDBJ databases">
        <title>Bacillus asahii Genome sequencing and assembly.</title>
        <authorList>
            <person name="Jiang H."/>
            <person name="Feng Y."/>
            <person name="Zhao F."/>
            <person name="Lin X."/>
        </authorList>
    </citation>
    <scope>NUCLEOTIDE SEQUENCE [LARGE SCALE GENOMIC DNA]</scope>
    <source>
        <strain evidence="1 2">OM18</strain>
    </source>
</reference>
<protein>
    <submittedName>
        <fullName evidence="1">Uncharacterized protein</fullName>
    </submittedName>
</protein>
<dbReference type="AlphaFoldDB" id="A0A3Q9RN80"/>
<dbReference type="KEGG" id="pasa:BAOM_2478"/>
<dbReference type="Proteomes" id="UP000283095">
    <property type="component" value="Chromosome"/>
</dbReference>
<organism evidence="1 2">
    <name type="scientific">Peribacillus asahii</name>
    <dbReference type="NCBI Taxonomy" id="228899"/>
    <lineage>
        <taxon>Bacteria</taxon>
        <taxon>Bacillati</taxon>
        <taxon>Bacillota</taxon>
        <taxon>Bacilli</taxon>
        <taxon>Bacillales</taxon>
        <taxon>Bacillaceae</taxon>
        <taxon>Peribacillus</taxon>
    </lineage>
</organism>